<keyword evidence="5 6" id="KW-0326">Glycosidase</keyword>
<dbReference type="InterPro" id="IPR011583">
    <property type="entry name" value="Chitinase_II/V-like_cat"/>
</dbReference>
<dbReference type="PDB" id="6INX">
    <property type="method" value="X-ray"/>
    <property type="resolution" value="1.43 A"/>
    <property type="chains" value="A=1-345"/>
</dbReference>
<dbReference type="PROSITE" id="PS01095">
    <property type="entry name" value="GH18_1"/>
    <property type="match status" value="1"/>
</dbReference>
<dbReference type="EMBL" id="MH797015">
    <property type="protein sequence ID" value="QBO56278.1"/>
    <property type="molecule type" value="mRNA"/>
</dbReference>
<evidence type="ECO:0000259" key="8">
    <source>
        <dbReference type="PROSITE" id="PS51910"/>
    </source>
</evidence>
<keyword evidence="10" id="KW-0002">3D-structure</keyword>
<keyword evidence="4" id="KW-0119">Carbohydrate metabolism</keyword>
<reference evidence="9" key="1">
    <citation type="submission" date="2018-08" db="EMBL/GenBank/DDBJ databases">
        <authorList>
            <person name="Liu Y."/>
            <person name="Jiang Z."/>
        </authorList>
    </citation>
    <scope>NUCLEOTIDE SEQUENCE</scope>
    <source>
        <strain evidence="9">CAU904</strain>
    </source>
</reference>
<organism evidence="9">
    <name type="scientific">Paenibacillus barengoltzii</name>
    <dbReference type="NCBI Taxonomy" id="343517"/>
    <lineage>
        <taxon>Bacteria</taxon>
        <taxon>Bacillati</taxon>
        <taxon>Bacillota</taxon>
        <taxon>Bacilli</taxon>
        <taxon>Bacillales</taxon>
        <taxon>Paenibacillaceae</taxon>
        <taxon>Paenibacillus</taxon>
    </lineage>
</organism>
<keyword evidence="3 6" id="KW-0378">Hydrolase</keyword>
<dbReference type="CDD" id="cd06548">
    <property type="entry name" value="GH18_chitinase"/>
    <property type="match status" value="1"/>
</dbReference>
<evidence type="ECO:0000256" key="5">
    <source>
        <dbReference type="ARBA" id="ARBA00023295"/>
    </source>
</evidence>
<keyword evidence="4" id="KW-0624">Polysaccharide degradation</keyword>
<reference evidence="10" key="2">
    <citation type="submission" date="2018-10" db="PDB data bank">
        <title>Structural insights into a novel glycoside hydrolase family 18 N-acetylglucosaminidasefrom Paenibacillus barengoltzii.</title>
        <authorList>
            <person name="Jiang Z.Q."/>
            <person name="Ma J.W."/>
            <person name="Huang P."/>
        </authorList>
    </citation>
    <scope>X-RAY CRYSTALLOGRAPHY (1.43 ANGSTROMS)</scope>
</reference>
<dbReference type="SMART" id="SM00636">
    <property type="entry name" value="Glyco_18"/>
    <property type="match status" value="1"/>
</dbReference>
<accession>A0A482G4C5</accession>
<evidence type="ECO:0000256" key="6">
    <source>
        <dbReference type="RuleBase" id="RU000489"/>
    </source>
</evidence>
<dbReference type="InterPro" id="IPR029070">
    <property type="entry name" value="Chitinase_insertion_sf"/>
</dbReference>
<dbReference type="EC" id="3.2.1.14" evidence="2"/>
<evidence type="ECO:0000256" key="7">
    <source>
        <dbReference type="RuleBase" id="RU004453"/>
    </source>
</evidence>
<sequence>MSRNYVVAGYVSDRHLPELTKEELKKLTHINIAFGHVREDRIQTGHLQNLKLLPELKRENPDLTILLSVGGWSAGGFSEAASTEAGRQAMAESAVRAVTEYALDGVDLDWEYPCYAEAGIAASPDDKANFTLLLRTMREALDRQGERDGRHYWLTIAAGADQYYIDGTEMAEVQRYLDFVQLMTYDMRGGFQTLTGHHTNLYTGTGDLFRISVDASVNLFVRAGVPKEKIVIGAAFYSRMWKDVPNVNRGLYQMSPGSGGYGPDFTELAAEYIDRNGFVRYWDEEAKAPYLFDGQTFISYDDEMSIRYKCDYVKAQELAGVMFWEYGCDRTHRLLDALYQGLQSS</sequence>
<evidence type="ECO:0007829" key="10">
    <source>
        <dbReference type="PDB" id="6INX"/>
    </source>
</evidence>
<proteinExistence type="evidence at protein level"/>
<dbReference type="InterPro" id="IPR017853">
    <property type="entry name" value="GH"/>
</dbReference>
<name>A0A482G4C5_9BACL</name>
<dbReference type="SMR" id="A0A482G4C5"/>
<comment type="similarity">
    <text evidence="7">Belongs to the glycosyl hydrolase 18 family.</text>
</comment>
<evidence type="ECO:0000256" key="2">
    <source>
        <dbReference type="ARBA" id="ARBA00012729"/>
    </source>
</evidence>
<dbReference type="Gene3D" id="3.10.50.10">
    <property type="match status" value="1"/>
</dbReference>
<comment type="catalytic activity">
    <reaction evidence="1">
        <text>Random endo-hydrolysis of N-acetyl-beta-D-glucosaminide (1-&gt;4)-beta-linkages in chitin and chitodextrins.</text>
        <dbReference type="EC" id="3.2.1.14"/>
    </reaction>
</comment>
<keyword evidence="4" id="KW-0146">Chitin degradation</keyword>
<dbReference type="InterPro" id="IPR001579">
    <property type="entry name" value="Glyco_hydro_18_chit_AS"/>
</dbReference>
<dbReference type="RefSeq" id="WP_028539620.1">
    <property type="nucleotide sequence ID" value="NZ_FXAB01000005.1"/>
</dbReference>
<dbReference type="SUPFAM" id="SSF54556">
    <property type="entry name" value="Chitinase insertion domain"/>
    <property type="match status" value="1"/>
</dbReference>
<dbReference type="GO" id="GO:0008843">
    <property type="term" value="F:endochitinase activity"/>
    <property type="evidence" value="ECO:0007669"/>
    <property type="project" value="UniProtKB-EC"/>
</dbReference>
<dbReference type="InterPro" id="IPR001223">
    <property type="entry name" value="Glyco_hydro18_cat"/>
</dbReference>
<dbReference type="GO" id="GO:0006032">
    <property type="term" value="P:chitin catabolic process"/>
    <property type="evidence" value="ECO:0007669"/>
    <property type="project" value="UniProtKB-KW"/>
</dbReference>
<dbReference type="AlphaFoldDB" id="A0A482G4C5"/>
<evidence type="ECO:0000313" key="9">
    <source>
        <dbReference type="EMBL" id="QBO56278.1"/>
    </source>
</evidence>
<feature type="domain" description="GH18" evidence="8">
    <location>
        <begin position="5"/>
        <end position="345"/>
    </location>
</feature>
<dbReference type="Pfam" id="PF00704">
    <property type="entry name" value="Glyco_hydro_18"/>
    <property type="match status" value="1"/>
</dbReference>
<dbReference type="GO" id="GO:0005975">
    <property type="term" value="P:carbohydrate metabolic process"/>
    <property type="evidence" value="ECO:0007669"/>
    <property type="project" value="InterPro"/>
</dbReference>
<dbReference type="PANTHER" id="PTHR11177:SF317">
    <property type="entry name" value="CHITINASE 12-RELATED"/>
    <property type="match status" value="1"/>
</dbReference>
<evidence type="ECO:0000256" key="1">
    <source>
        <dbReference type="ARBA" id="ARBA00000822"/>
    </source>
</evidence>
<dbReference type="SUPFAM" id="SSF51445">
    <property type="entry name" value="(Trans)glycosidases"/>
    <property type="match status" value="1"/>
</dbReference>
<evidence type="ECO:0000256" key="3">
    <source>
        <dbReference type="ARBA" id="ARBA00022801"/>
    </source>
</evidence>
<evidence type="ECO:0000256" key="4">
    <source>
        <dbReference type="ARBA" id="ARBA00023024"/>
    </source>
</evidence>
<dbReference type="Gene3D" id="3.20.20.80">
    <property type="entry name" value="Glycosidases"/>
    <property type="match status" value="1"/>
</dbReference>
<protein>
    <recommendedName>
        <fullName evidence="2">chitinase</fullName>
        <ecNumber evidence="2">3.2.1.14</ecNumber>
    </recommendedName>
</protein>
<dbReference type="InterPro" id="IPR050314">
    <property type="entry name" value="Glycosyl_Hydrlase_18"/>
</dbReference>
<dbReference type="PDBsum" id="6INX"/>
<dbReference type="PANTHER" id="PTHR11177">
    <property type="entry name" value="CHITINASE"/>
    <property type="match status" value="1"/>
</dbReference>
<dbReference type="GO" id="GO:0008061">
    <property type="term" value="F:chitin binding"/>
    <property type="evidence" value="ECO:0007669"/>
    <property type="project" value="InterPro"/>
</dbReference>
<dbReference type="PROSITE" id="PS51910">
    <property type="entry name" value="GH18_2"/>
    <property type="match status" value="1"/>
</dbReference>